<dbReference type="InterPro" id="IPR036568">
    <property type="entry name" value="GGCT-like_sf"/>
</dbReference>
<sequence>MGDDEIARFDPYAAENSPRARPLEYPGARPSMSALITRTAVWQIRARDGDPLGSPSPSGLRLDDCRVALGAAYPGQSDPFPSLASVLEQEQVAGLGARVPVLAIGSNAAPAQLRHKFGSSSTPLVVPSVLAWVRGVRVGFCAFVSALGYVPATVFPQAGAETGTVVQLLDDDQLAEIDETESPAYRRVWLETPILLQTGERLAGAYAYVARGGYLAEETGAWVMGTPGERRPASVDQGRWFADQRSLLARLCLDAAFAEAMGADPDEVVERRAGAGVSERVLRAQGLVHEENALYDLPDRMGRPPVRYGSPAGRG</sequence>
<dbReference type="Gene3D" id="3.10.490.10">
    <property type="entry name" value="Gamma-glutamyl cyclotransferase-like"/>
    <property type="match status" value="1"/>
</dbReference>
<comment type="caution">
    <text evidence="3">The sequence shown here is derived from an EMBL/GenBank/DDBJ whole genome shotgun (WGS) entry which is preliminary data.</text>
</comment>
<evidence type="ECO:0000313" key="4">
    <source>
        <dbReference type="Proteomes" id="UP000749311"/>
    </source>
</evidence>
<accession>A0ABX0SF54</accession>
<protein>
    <recommendedName>
        <fullName evidence="2">Gamma-glutamylcyclotransferase AIG2-like domain-containing protein</fullName>
    </recommendedName>
</protein>
<organism evidence="3 4">
    <name type="scientific">Brooklawnia cerclae</name>
    <dbReference type="NCBI Taxonomy" id="349934"/>
    <lineage>
        <taxon>Bacteria</taxon>
        <taxon>Bacillati</taxon>
        <taxon>Actinomycetota</taxon>
        <taxon>Actinomycetes</taxon>
        <taxon>Propionibacteriales</taxon>
        <taxon>Propionibacteriaceae</taxon>
        <taxon>Brooklawnia</taxon>
    </lineage>
</organism>
<keyword evidence="4" id="KW-1185">Reference proteome</keyword>
<gene>
    <name evidence="3" type="ORF">FB473_001179</name>
</gene>
<evidence type="ECO:0000313" key="3">
    <source>
        <dbReference type="EMBL" id="NIH56534.1"/>
    </source>
</evidence>
<evidence type="ECO:0000259" key="2">
    <source>
        <dbReference type="Pfam" id="PF06094"/>
    </source>
</evidence>
<dbReference type="Pfam" id="PF06094">
    <property type="entry name" value="GGACT"/>
    <property type="match status" value="1"/>
</dbReference>
<reference evidence="3 4" key="1">
    <citation type="submission" date="2020-02" db="EMBL/GenBank/DDBJ databases">
        <title>Sequencing the genomes of 1000 actinobacteria strains.</title>
        <authorList>
            <person name="Klenk H.-P."/>
        </authorList>
    </citation>
    <scope>NUCLEOTIDE SEQUENCE [LARGE SCALE GENOMIC DNA]</scope>
    <source>
        <strain evidence="3 4">DSM 19609</strain>
    </source>
</reference>
<proteinExistence type="predicted"/>
<dbReference type="EMBL" id="JAAMOZ010000001">
    <property type="protein sequence ID" value="NIH56534.1"/>
    <property type="molecule type" value="Genomic_DNA"/>
</dbReference>
<dbReference type="InterPro" id="IPR009288">
    <property type="entry name" value="AIG2-like_dom"/>
</dbReference>
<name>A0ABX0SF54_9ACTN</name>
<dbReference type="Proteomes" id="UP000749311">
    <property type="component" value="Unassembled WGS sequence"/>
</dbReference>
<dbReference type="RefSeq" id="WP_167165569.1">
    <property type="nucleotide sequence ID" value="NZ_BAAAOO010000015.1"/>
</dbReference>
<evidence type="ECO:0000256" key="1">
    <source>
        <dbReference type="SAM" id="MobiDB-lite"/>
    </source>
</evidence>
<dbReference type="SUPFAM" id="SSF110857">
    <property type="entry name" value="Gamma-glutamyl cyclotransferase-like"/>
    <property type="match status" value="1"/>
</dbReference>
<feature type="region of interest" description="Disordered" evidence="1">
    <location>
        <begin position="1"/>
        <end position="28"/>
    </location>
</feature>
<feature type="domain" description="Gamma-glutamylcyclotransferase AIG2-like" evidence="2">
    <location>
        <begin position="142"/>
        <end position="222"/>
    </location>
</feature>